<evidence type="ECO:0000256" key="4">
    <source>
        <dbReference type="ARBA" id="ARBA00023125"/>
    </source>
</evidence>
<dbReference type="Proteomes" id="UP000636709">
    <property type="component" value="Unassembled WGS sequence"/>
</dbReference>
<evidence type="ECO:0000256" key="8">
    <source>
        <dbReference type="ARBA" id="ARBA00024040"/>
    </source>
</evidence>
<gene>
    <name evidence="14" type="ORF">HU200_060599</name>
</gene>
<keyword evidence="5 10" id="KW-0371">Homeobox</keyword>
<dbReference type="AlphaFoldDB" id="A0A835E234"/>
<dbReference type="GO" id="GO:0005634">
    <property type="term" value="C:nucleus"/>
    <property type="evidence" value="ECO:0007669"/>
    <property type="project" value="UniProtKB-SubCell"/>
</dbReference>
<dbReference type="SUPFAM" id="SSF46689">
    <property type="entry name" value="Homeodomain-like"/>
    <property type="match status" value="1"/>
</dbReference>
<keyword evidence="4 10" id="KW-0238">DNA-binding</keyword>
<evidence type="ECO:0000313" key="14">
    <source>
        <dbReference type="EMBL" id="KAF8656541.1"/>
    </source>
</evidence>
<evidence type="ECO:0000256" key="5">
    <source>
        <dbReference type="ARBA" id="ARBA00023155"/>
    </source>
</evidence>
<evidence type="ECO:0000256" key="1">
    <source>
        <dbReference type="ARBA" id="ARBA00004123"/>
    </source>
</evidence>
<keyword evidence="15" id="KW-1185">Reference proteome</keyword>
<evidence type="ECO:0000259" key="13">
    <source>
        <dbReference type="PROSITE" id="PS50071"/>
    </source>
</evidence>
<dbReference type="Pfam" id="PF00046">
    <property type="entry name" value="Homeodomain"/>
    <property type="match status" value="1"/>
</dbReference>
<protein>
    <recommendedName>
        <fullName evidence="13">Homeobox domain-containing protein</fullName>
    </recommendedName>
</protein>
<accession>A0A835E234</accession>
<keyword evidence="6" id="KW-0804">Transcription</keyword>
<dbReference type="EMBL" id="JACEFO010002545">
    <property type="protein sequence ID" value="KAF8656541.1"/>
    <property type="molecule type" value="Genomic_DNA"/>
</dbReference>
<evidence type="ECO:0000256" key="3">
    <source>
        <dbReference type="ARBA" id="ARBA00023015"/>
    </source>
</evidence>
<evidence type="ECO:0000256" key="10">
    <source>
        <dbReference type="PROSITE-ProRule" id="PRU00108"/>
    </source>
</evidence>
<dbReference type="Gene3D" id="1.10.10.60">
    <property type="entry name" value="Homeodomain-like"/>
    <property type="match status" value="1"/>
</dbReference>
<proteinExistence type="inferred from homology"/>
<evidence type="ECO:0000313" key="15">
    <source>
        <dbReference type="Proteomes" id="UP000636709"/>
    </source>
</evidence>
<comment type="similarity">
    <text evidence="8">Belongs to the WUS homeobox family.</text>
</comment>
<feature type="region of interest" description="Disordered" evidence="12">
    <location>
        <begin position="74"/>
        <end position="108"/>
    </location>
</feature>
<evidence type="ECO:0000256" key="2">
    <source>
        <dbReference type="ARBA" id="ARBA00022473"/>
    </source>
</evidence>
<dbReference type="FunFam" id="1.10.10.60:FF:000118">
    <property type="entry name" value="WUSCHEL-related homeobox 11"/>
    <property type="match status" value="1"/>
</dbReference>
<keyword evidence="3" id="KW-0805">Transcription regulation</keyword>
<dbReference type="InterPro" id="IPR009057">
    <property type="entry name" value="Homeodomain-like_sf"/>
</dbReference>
<dbReference type="SMART" id="SM00389">
    <property type="entry name" value="HOX"/>
    <property type="match status" value="1"/>
</dbReference>
<dbReference type="PANTHER" id="PTHR46998:SF11">
    <property type="entry name" value="WUSCHEL-RELATED HOMEOBOX 11"/>
    <property type="match status" value="1"/>
</dbReference>
<dbReference type="GO" id="GO:0003700">
    <property type="term" value="F:DNA-binding transcription factor activity"/>
    <property type="evidence" value="ECO:0007669"/>
    <property type="project" value="InterPro"/>
</dbReference>
<reference evidence="14" key="1">
    <citation type="submission" date="2020-07" db="EMBL/GenBank/DDBJ databases">
        <title>Genome sequence and genetic diversity analysis of an under-domesticated orphan crop, white fonio (Digitaria exilis).</title>
        <authorList>
            <person name="Bennetzen J.L."/>
            <person name="Chen S."/>
            <person name="Ma X."/>
            <person name="Wang X."/>
            <person name="Yssel A.E.J."/>
            <person name="Chaluvadi S.R."/>
            <person name="Johnson M."/>
            <person name="Gangashetty P."/>
            <person name="Hamidou F."/>
            <person name="Sanogo M.D."/>
            <person name="Zwaenepoel A."/>
            <person name="Wallace J."/>
            <person name="Van De Peer Y."/>
            <person name="Van Deynze A."/>
        </authorList>
    </citation>
    <scope>NUCLEOTIDE SEQUENCE</scope>
    <source>
        <tissue evidence="14">Leaves</tissue>
    </source>
</reference>
<dbReference type="OrthoDB" id="670226at2759"/>
<name>A0A835E234_9POAL</name>
<organism evidence="14 15">
    <name type="scientific">Digitaria exilis</name>
    <dbReference type="NCBI Taxonomy" id="1010633"/>
    <lineage>
        <taxon>Eukaryota</taxon>
        <taxon>Viridiplantae</taxon>
        <taxon>Streptophyta</taxon>
        <taxon>Embryophyta</taxon>
        <taxon>Tracheophyta</taxon>
        <taxon>Spermatophyta</taxon>
        <taxon>Magnoliopsida</taxon>
        <taxon>Liliopsida</taxon>
        <taxon>Poales</taxon>
        <taxon>Poaceae</taxon>
        <taxon>PACMAD clade</taxon>
        <taxon>Panicoideae</taxon>
        <taxon>Panicodae</taxon>
        <taxon>Paniceae</taxon>
        <taxon>Anthephorinae</taxon>
        <taxon>Digitaria</taxon>
    </lineage>
</organism>
<sequence>MDPEQQAAAAEPVRSRWTPKPEQILILESIFNSGMVNPPKDETVRIRKLLERFGAVGDANVFYWFQNRRSRSRRRQRQLQAQAAAAVAAGSSSSSSGSSGGHGGLAPGHAGSSSVGMFAHGGAAAYGGSPSSCASWPPSSAGMMGDLDCGGGGDDLFAISRQMGYADGGGSGSSATAAAAVSQQHQQQQQLYYSCQPGERQAMPCMHVLPRNGSILTVFINGVATEVPRGPIDLRSMFGQDVVLVHSTGGLLPVNEYGVLMQSLQMGESYFLVAASWCHRARSDMEQKTTSVMEIEAMEIQAGMPQAVGGTMDVGALTAPPTKRSTPRVSAATNYLTWPHSDRTCSFCFCFCLDLLLPPPPAASPISGRRAEAYY</sequence>
<keyword evidence="2" id="KW-0217">Developmental protein</keyword>
<comment type="subcellular location">
    <subcellularLocation>
        <location evidence="1 10 11">Nucleus</location>
    </subcellularLocation>
</comment>
<dbReference type="GO" id="GO:0048830">
    <property type="term" value="P:adventitious root development"/>
    <property type="evidence" value="ECO:0007669"/>
    <property type="project" value="InterPro"/>
</dbReference>
<evidence type="ECO:0000256" key="7">
    <source>
        <dbReference type="ARBA" id="ARBA00023242"/>
    </source>
</evidence>
<feature type="compositionally biased region" description="Low complexity" evidence="12">
    <location>
        <begin position="78"/>
        <end position="97"/>
    </location>
</feature>
<dbReference type="GO" id="GO:1905393">
    <property type="term" value="P:plant organ formation"/>
    <property type="evidence" value="ECO:0007669"/>
    <property type="project" value="UniProtKB-ARBA"/>
</dbReference>
<dbReference type="PROSITE" id="PS50071">
    <property type="entry name" value="HOMEOBOX_2"/>
    <property type="match status" value="1"/>
</dbReference>
<dbReference type="InterPro" id="IPR001356">
    <property type="entry name" value="HD"/>
</dbReference>
<keyword evidence="7 10" id="KW-0539">Nucleus</keyword>
<comment type="function">
    <text evidence="9">Probable transcription factor required to initiate organ founder cells in a lateral domain of shoot meristems. Involved in leaf formation.</text>
</comment>
<comment type="caution">
    <text evidence="14">The sequence shown here is derived from an EMBL/GenBank/DDBJ whole genome shotgun (WGS) entry which is preliminary data.</text>
</comment>
<dbReference type="PANTHER" id="PTHR46998">
    <property type="entry name" value="WUSCHEL-RELATED HOMEOBOX 11"/>
    <property type="match status" value="1"/>
</dbReference>
<evidence type="ECO:0000256" key="9">
    <source>
        <dbReference type="ARBA" id="ARBA00057592"/>
    </source>
</evidence>
<feature type="DNA-binding region" description="Homeobox" evidence="10">
    <location>
        <begin position="12"/>
        <end position="76"/>
    </location>
</feature>
<dbReference type="GO" id="GO:0003677">
    <property type="term" value="F:DNA binding"/>
    <property type="evidence" value="ECO:0007669"/>
    <property type="project" value="UniProtKB-UniRule"/>
</dbReference>
<evidence type="ECO:0000256" key="11">
    <source>
        <dbReference type="RuleBase" id="RU000682"/>
    </source>
</evidence>
<feature type="domain" description="Homeobox" evidence="13">
    <location>
        <begin position="10"/>
        <end position="75"/>
    </location>
</feature>
<evidence type="ECO:0000256" key="12">
    <source>
        <dbReference type="SAM" id="MobiDB-lite"/>
    </source>
</evidence>
<evidence type="ECO:0000256" key="6">
    <source>
        <dbReference type="ARBA" id="ARBA00023163"/>
    </source>
</evidence>
<dbReference type="InterPro" id="IPR044558">
    <property type="entry name" value="WOX11-like"/>
</dbReference>